<evidence type="ECO:0000313" key="2">
    <source>
        <dbReference type="Proteomes" id="UP000027222"/>
    </source>
</evidence>
<protein>
    <submittedName>
        <fullName evidence="1">Uncharacterized protein</fullName>
    </submittedName>
</protein>
<proteinExistence type="predicted"/>
<keyword evidence="2" id="KW-1185">Reference proteome</keyword>
<dbReference type="EMBL" id="KL142380">
    <property type="protein sequence ID" value="KDR75675.1"/>
    <property type="molecule type" value="Genomic_DNA"/>
</dbReference>
<name>A0A067SXJ3_GALM3</name>
<dbReference type="Proteomes" id="UP000027222">
    <property type="component" value="Unassembled WGS sequence"/>
</dbReference>
<reference evidence="2" key="1">
    <citation type="journal article" date="2014" name="Proc. Natl. Acad. Sci. U.S.A.">
        <title>Extensive sampling of basidiomycete genomes demonstrates inadequacy of the white-rot/brown-rot paradigm for wood decay fungi.</title>
        <authorList>
            <person name="Riley R."/>
            <person name="Salamov A.A."/>
            <person name="Brown D.W."/>
            <person name="Nagy L.G."/>
            <person name="Floudas D."/>
            <person name="Held B.W."/>
            <person name="Levasseur A."/>
            <person name="Lombard V."/>
            <person name="Morin E."/>
            <person name="Otillar R."/>
            <person name="Lindquist E.A."/>
            <person name="Sun H."/>
            <person name="LaButti K.M."/>
            <person name="Schmutz J."/>
            <person name="Jabbour D."/>
            <person name="Luo H."/>
            <person name="Baker S.E."/>
            <person name="Pisabarro A.G."/>
            <person name="Walton J.D."/>
            <person name="Blanchette R.A."/>
            <person name="Henrissat B."/>
            <person name="Martin F."/>
            <person name="Cullen D."/>
            <person name="Hibbett D.S."/>
            <person name="Grigoriev I.V."/>
        </authorList>
    </citation>
    <scope>NUCLEOTIDE SEQUENCE [LARGE SCALE GENOMIC DNA]</scope>
    <source>
        <strain evidence="2">CBS 339.88</strain>
    </source>
</reference>
<dbReference type="HOGENOM" id="CLU_3087372_0_0_1"/>
<evidence type="ECO:0000313" key="1">
    <source>
        <dbReference type="EMBL" id="KDR75675.1"/>
    </source>
</evidence>
<dbReference type="AlphaFoldDB" id="A0A067SXJ3"/>
<accession>A0A067SXJ3</accession>
<organism evidence="1 2">
    <name type="scientific">Galerina marginata (strain CBS 339.88)</name>
    <dbReference type="NCBI Taxonomy" id="685588"/>
    <lineage>
        <taxon>Eukaryota</taxon>
        <taxon>Fungi</taxon>
        <taxon>Dikarya</taxon>
        <taxon>Basidiomycota</taxon>
        <taxon>Agaricomycotina</taxon>
        <taxon>Agaricomycetes</taxon>
        <taxon>Agaricomycetidae</taxon>
        <taxon>Agaricales</taxon>
        <taxon>Agaricineae</taxon>
        <taxon>Strophariaceae</taxon>
        <taxon>Galerina</taxon>
    </lineage>
</organism>
<sequence length="52" mass="5853">MLSGMMERRMHLCSVPSAFSFIYGWLALGADTFVLSFDTYNDLEKKDIDGGD</sequence>
<gene>
    <name evidence="1" type="ORF">GALMADRAFT_248286</name>
</gene>